<proteinExistence type="predicted"/>
<keyword evidence="4" id="KW-0010">Activator</keyword>
<reference evidence="10" key="2">
    <citation type="submission" date="2025-08" db="UniProtKB">
        <authorList>
            <consortium name="Ensembl"/>
        </authorList>
    </citation>
    <scope>IDENTIFICATION</scope>
</reference>
<name>A0A8C6NL26_NOTFU</name>
<gene>
    <name evidence="10" type="primary">NOL11</name>
    <name evidence="10" type="synonym">nol11</name>
</gene>
<dbReference type="AlphaFoldDB" id="A0A8C6NL26"/>
<evidence type="ECO:0000256" key="4">
    <source>
        <dbReference type="ARBA" id="ARBA00023159"/>
    </source>
</evidence>
<dbReference type="Pfam" id="PF08168">
    <property type="entry name" value="NOL11_N"/>
    <property type="match status" value="1"/>
</dbReference>
<evidence type="ECO:0000256" key="7">
    <source>
        <dbReference type="SAM" id="MobiDB-lite"/>
    </source>
</evidence>
<evidence type="ECO:0000256" key="6">
    <source>
        <dbReference type="ARBA" id="ARBA00023242"/>
    </source>
</evidence>
<keyword evidence="5" id="KW-0804">Transcription</keyword>
<keyword evidence="2" id="KW-0698">rRNA processing</keyword>
<dbReference type="InterPro" id="IPR012584">
    <property type="entry name" value="NOL11_N"/>
</dbReference>
<protein>
    <submittedName>
        <fullName evidence="10">Nucleolar protein 11</fullName>
    </submittedName>
</protein>
<dbReference type="GeneTree" id="ENSGT00390000009760"/>
<dbReference type="Ensembl" id="ENSNFUT00015009487.1">
    <property type="protein sequence ID" value="ENSNFUP00015009022.1"/>
    <property type="gene ID" value="ENSNFUG00015004387.1"/>
</dbReference>
<dbReference type="GO" id="GO:0030490">
    <property type="term" value="P:maturation of SSU-rRNA"/>
    <property type="evidence" value="ECO:0007669"/>
    <property type="project" value="InterPro"/>
</dbReference>
<keyword evidence="6" id="KW-0539">Nucleus</keyword>
<dbReference type="Pfam" id="PF20998">
    <property type="entry name" value="Nol11_C"/>
    <property type="match status" value="1"/>
</dbReference>
<evidence type="ECO:0000259" key="9">
    <source>
        <dbReference type="Pfam" id="PF20998"/>
    </source>
</evidence>
<feature type="domain" description="Nucleolar protein 11 N-terminal" evidence="8">
    <location>
        <begin position="1"/>
        <end position="338"/>
    </location>
</feature>
<sequence length="709" mass="78882">MAALCEGYTLCGLVPAQNRLCSGLRGIEEERDSDHVIVTESTRCATLYKVSDQKPLSSWTVKQGQSLTSSAVFNTKTSEYVAVSDNKVIRIWKEEDILLDKAFKATVSADVWMVHCPRGGEPVVLFQRGDVRLLDSLLAAPHQPVQEVLAQEESIRWSTSIVTEMQQMVIFTTELKGDHFLCLQRLNPNSLQRYHLEREEPGLSPLSFSTSYRDKHICLLYLYPNGHVYESLISVRGSGAGEGSEALSLPRSLILSLPVGDDLLEAAAAVVLDDAHVAVVGVPHPCAGPGKDFLCIWNTNFQTLQAGKEMAGKLYGQLWSYSNKLFIPHGKTLSVIPFACPKSCLASALGKLKQARAEDSRPPALVPSWNNILHGEKHQPPKTAEIRKTVSWITDEDMCLLQTASAEEVKKEVEGLLTRQDVQDLQLSLGQLAVTLVSRSLAEPAFYTPSTLQQLVHTQCLCHSICPDLVALALEKKDYFLCQLCLQFFPDIPEVITCACLKAFISLPDADAERLSLEPDGVSFMQILISREHDQVGLQNGFTSTSCEDEDAGSGQQRRRKDEENARNPPEPVCPVGVHKAALINEVLQAAYSDTFLLPHLKDLSSQHVILFLQYLQFLYQQYSLEAFPQKHSFRSPSQNQVSWIGFACCWMLKAYCRTFTDLLIESSSCVQVKLFLQLGKIESSLQQINEMKVKEDVGAYSIEVIELF</sequence>
<keyword evidence="11" id="KW-1185">Reference proteome</keyword>
<comment type="subcellular location">
    <subcellularLocation>
        <location evidence="1">Nucleus</location>
        <location evidence="1">Nucleolus</location>
    </subcellularLocation>
</comment>
<accession>A0A8C6NL26</accession>
<evidence type="ECO:0000313" key="11">
    <source>
        <dbReference type="Proteomes" id="UP000694548"/>
    </source>
</evidence>
<feature type="region of interest" description="Disordered" evidence="7">
    <location>
        <begin position="542"/>
        <end position="572"/>
    </location>
</feature>
<dbReference type="InterPro" id="IPR042859">
    <property type="entry name" value="NOL11"/>
</dbReference>
<dbReference type="PANTHER" id="PTHR15633">
    <property type="entry name" value="NUCLEOLAR PROTEIN 11"/>
    <property type="match status" value="1"/>
</dbReference>
<organism evidence="10 11">
    <name type="scientific">Nothobranchius furzeri</name>
    <name type="common">Turquoise killifish</name>
    <dbReference type="NCBI Taxonomy" id="105023"/>
    <lineage>
        <taxon>Eukaryota</taxon>
        <taxon>Metazoa</taxon>
        <taxon>Chordata</taxon>
        <taxon>Craniata</taxon>
        <taxon>Vertebrata</taxon>
        <taxon>Euteleostomi</taxon>
        <taxon>Actinopterygii</taxon>
        <taxon>Neopterygii</taxon>
        <taxon>Teleostei</taxon>
        <taxon>Neoteleostei</taxon>
        <taxon>Acanthomorphata</taxon>
        <taxon>Ovalentaria</taxon>
        <taxon>Atherinomorphae</taxon>
        <taxon>Cyprinodontiformes</taxon>
        <taxon>Nothobranchiidae</taxon>
        <taxon>Nothobranchius</taxon>
    </lineage>
</organism>
<reference evidence="10" key="1">
    <citation type="submission" date="2014-08" db="EMBL/GenBank/DDBJ databases">
        <authorList>
            <person name="Senf B."/>
            <person name="Petzold A."/>
            <person name="Downie B.R."/>
            <person name="Koch P."/>
            <person name="Platzer M."/>
        </authorList>
    </citation>
    <scope>NUCLEOTIDE SEQUENCE [LARGE SCALE GENOMIC DNA]</scope>
    <source>
        <strain evidence="10">GRZ</strain>
    </source>
</reference>
<evidence type="ECO:0000313" key="10">
    <source>
        <dbReference type="Ensembl" id="ENSNFUP00015009022.1"/>
    </source>
</evidence>
<dbReference type="GO" id="GO:0005730">
    <property type="term" value="C:nucleolus"/>
    <property type="evidence" value="ECO:0007669"/>
    <property type="project" value="UniProtKB-SubCell"/>
</dbReference>
<evidence type="ECO:0000256" key="2">
    <source>
        <dbReference type="ARBA" id="ARBA00022552"/>
    </source>
</evidence>
<evidence type="ECO:0000259" key="8">
    <source>
        <dbReference type="Pfam" id="PF08168"/>
    </source>
</evidence>
<keyword evidence="3" id="KW-0805">Transcription regulation</keyword>
<dbReference type="Proteomes" id="UP000694548">
    <property type="component" value="Chromosome sgr02"/>
</dbReference>
<evidence type="ECO:0000256" key="1">
    <source>
        <dbReference type="ARBA" id="ARBA00004604"/>
    </source>
</evidence>
<dbReference type="InterPro" id="IPR048897">
    <property type="entry name" value="Nol11_C"/>
</dbReference>
<reference evidence="10" key="3">
    <citation type="submission" date="2025-09" db="UniProtKB">
        <authorList>
            <consortium name="Ensembl"/>
        </authorList>
    </citation>
    <scope>IDENTIFICATION</scope>
</reference>
<dbReference type="GO" id="GO:0003723">
    <property type="term" value="F:RNA binding"/>
    <property type="evidence" value="ECO:0007669"/>
    <property type="project" value="TreeGrafter"/>
</dbReference>
<feature type="domain" description="Nucleolar protein 11 C-terminal" evidence="9">
    <location>
        <begin position="406"/>
        <end position="709"/>
    </location>
</feature>
<evidence type="ECO:0000256" key="5">
    <source>
        <dbReference type="ARBA" id="ARBA00023163"/>
    </source>
</evidence>
<dbReference type="PANTHER" id="PTHR15633:SF2">
    <property type="entry name" value="NUCLEOLAR PROTEIN 11"/>
    <property type="match status" value="1"/>
</dbReference>
<evidence type="ECO:0000256" key="3">
    <source>
        <dbReference type="ARBA" id="ARBA00023015"/>
    </source>
</evidence>